<keyword evidence="1" id="KW-0812">Transmembrane</keyword>
<feature type="transmembrane region" description="Helical" evidence="1">
    <location>
        <begin position="257"/>
        <end position="275"/>
    </location>
</feature>
<feature type="transmembrane region" description="Helical" evidence="1">
    <location>
        <begin position="180"/>
        <end position="200"/>
    </location>
</feature>
<dbReference type="InterPro" id="IPR003675">
    <property type="entry name" value="Rce1/LyrA-like_dom"/>
</dbReference>
<keyword evidence="1" id="KW-1133">Transmembrane helix</keyword>
<dbReference type="EMBL" id="JBHLXP010000003">
    <property type="protein sequence ID" value="MFC0049385.1"/>
    <property type="molecule type" value="Genomic_DNA"/>
</dbReference>
<feature type="transmembrane region" description="Helical" evidence="1">
    <location>
        <begin position="207"/>
        <end position="227"/>
    </location>
</feature>
<comment type="caution">
    <text evidence="3">The sequence shown here is derived from an EMBL/GenBank/DDBJ whole genome shotgun (WGS) entry which is preliminary data.</text>
</comment>
<dbReference type="Pfam" id="PF02517">
    <property type="entry name" value="Rce1-like"/>
    <property type="match status" value="1"/>
</dbReference>
<protein>
    <submittedName>
        <fullName evidence="3">Lysostaphin resistance A-like protein</fullName>
    </submittedName>
</protein>
<dbReference type="PANTHER" id="PTHR39430:SF1">
    <property type="entry name" value="PROTEASE"/>
    <property type="match status" value="1"/>
</dbReference>
<accession>A0ABV6BES7</accession>
<gene>
    <name evidence="3" type="ORF">ACFFJP_13900</name>
</gene>
<dbReference type="PANTHER" id="PTHR39430">
    <property type="entry name" value="MEMBRANE-ASSOCIATED PROTEASE-RELATED"/>
    <property type="match status" value="1"/>
</dbReference>
<keyword evidence="1" id="KW-0472">Membrane</keyword>
<evidence type="ECO:0000259" key="2">
    <source>
        <dbReference type="Pfam" id="PF02517"/>
    </source>
</evidence>
<feature type="transmembrane region" description="Helical" evidence="1">
    <location>
        <begin position="48"/>
        <end position="67"/>
    </location>
</feature>
<feature type="transmembrane region" description="Helical" evidence="1">
    <location>
        <begin position="148"/>
        <end position="168"/>
    </location>
</feature>
<evidence type="ECO:0000256" key="1">
    <source>
        <dbReference type="SAM" id="Phobius"/>
    </source>
</evidence>
<feature type="transmembrane region" description="Helical" evidence="1">
    <location>
        <begin position="113"/>
        <end position="136"/>
    </location>
</feature>
<reference evidence="3 4" key="1">
    <citation type="submission" date="2024-09" db="EMBL/GenBank/DDBJ databases">
        <authorList>
            <person name="Sun Q."/>
            <person name="Mori K."/>
        </authorList>
    </citation>
    <scope>NUCLEOTIDE SEQUENCE [LARGE SCALE GENOMIC DNA]</scope>
    <source>
        <strain evidence="3 4">KCTC 23315</strain>
    </source>
</reference>
<evidence type="ECO:0000313" key="4">
    <source>
        <dbReference type="Proteomes" id="UP001589813"/>
    </source>
</evidence>
<evidence type="ECO:0000313" key="3">
    <source>
        <dbReference type="EMBL" id="MFC0049385.1"/>
    </source>
</evidence>
<feature type="domain" description="CAAX prenyl protease 2/Lysostaphin resistance protein A-like" evidence="2">
    <location>
        <begin position="121"/>
        <end position="217"/>
    </location>
</feature>
<dbReference type="Proteomes" id="UP001589813">
    <property type="component" value="Unassembled WGS sequence"/>
</dbReference>
<sequence length="281" mass="30592">MFRTRFSTLFRNSGGELRNGWWIALFFLLLAAGVFPLIMLSSSLGFELAPWMQALLVLLVSLLCQRLRGKPQAQLLGALNRQWLRQLAAGVLLGAGLMALPALLLTLTGQLSWQWHGLGQTALLAALLLFVGVAVTEELTFRGFMFQRLIDGIGSWPAQLVMSAYFVLNHASALKQGDSWHYLAMLNIFIASLMFGLAYLRTRSLALPIGLHFMANFTQGTLFGFGVSGSAEQGMLSPVIAAGCPDWLSGGSFGLEASVPGLITVILFTVLLWRWRGSAAT</sequence>
<feature type="transmembrane region" description="Helical" evidence="1">
    <location>
        <begin position="87"/>
        <end position="107"/>
    </location>
</feature>
<feature type="transmembrane region" description="Helical" evidence="1">
    <location>
        <begin position="21"/>
        <end position="42"/>
    </location>
</feature>
<keyword evidence="4" id="KW-1185">Reference proteome</keyword>
<name>A0ABV6BES7_9GAMM</name>
<dbReference type="RefSeq" id="WP_377245113.1">
    <property type="nucleotide sequence ID" value="NZ_JBHLXP010000003.1"/>
</dbReference>
<proteinExistence type="predicted"/>
<organism evidence="3 4">
    <name type="scientific">Rheinheimera tilapiae</name>
    <dbReference type="NCBI Taxonomy" id="875043"/>
    <lineage>
        <taxon>Bacteria</taxon>
        <taxon>Pseudomonadati</taxon>
        <taxon>Pseudomonadota</taxon>
        <taxon>Gammaproteobacteria</taxon>
        <taxon>Chromatiales</taxon>
        <taxon>Chromatiaceae</taxon>
        <taxon>Rheinheimera</taxon>
    </lineage>
</organism>